<evidence type="ECO:0000256" key="3">
    <source>
        <dbReference type="ARBA" id="ARBA00023027"/>
    </source>
</evidence>
<dbReference type="SMART" id="SM00255">
    <property type="entry name" value="TIR"/>
    <property type="match status" value="1"/>
</dbReference>
<evidence type="ECO:0000256" key="1">
    <source>
        <dbReference type="ARBA" id="ARBA00011982"/>
    </source>
</evidence>
<evidence type="ECO:0000313" key="8">
    <source>
        <dbReference type="EMBL" id="CAL1414239.1"/>
    </source>
</evidence>
<dbReference type="Gene3D" id="3.40.50.10140">
    <property type="entry name" value="Toll/interleukin-1 receptor homology (TIR) domain"/>
    <property type="match status" value="1"/>
</dbReference>
<keyword evidence="2" id="KW-0378">Hydrolase</keyword>
<keyword evidence="6" id="KW-1133">Transmembrane helix</keyword>
<gene>
    <name evidence="8" type="ORF">LTRI10_LOCUS53413</name>
</gene>
<organism evidence="8 9">
    <name type="scientific">Linum trigynum</name>
    <dbReference type="NCBI Taxonomy" id="586398"/>
    <lineage>
        <taxon>Eukaryota</taxon>
        <taxon>Viridiplantae</taxon>
        <taxon>Streptophyta</taxon>
        <taxon>Embryophyta</taxon>
        <taxon>Tracheophyta</taxon>
        <taxon>Spermatophyta</taxon>
        <taxon>Magnoliopsida</taxon>
        <taxon>eudicotyledons</taxon>
        <taxon>Gunneridae</taxon>
        <taxon>Pentapetalae</taxon>
        <taxon>rosids</taxon>
        <taxon>fabids</taxon>
        <taxon>Malpighiales</taxon>
        <taxon>Linaceae</taxon>
        <taxon>Linum</taxon>
    </lineage>
</organism>
<feature type="domain" description="TIR" evidence="7">
    <location>
        <begin position="25"/>
        <end position="178"/>
    </location>
</feature>
<proteinExistence type="predicted"/>
<name>A0AAV2GU56_9ROSI</name>
<dbReference type="GO" id="GO:0061809">
    <property type="term" value="F:NAD+ nucleosidase activity, cyclic ADP-ribose generating"/>
    <property type="evidence" value="ECO:0007669"/>
    <property type="project" value="UniProtKB-EC"/>
</dbReference>
<dbReference type="InterPro" id="IPR000157">
    <property type="entry name" value="TIR_dom"/>
</dbReference>
<evidence type="ECO:0000256" key="6">
    <source>
        <dbReference type="SAM" id="Phobius"/>
    </source>
</evidence>
<dbReference type="EMBL" id="OZ034822">
    <property type="protein sequence ID" value="CAL1414239.1"/>
    <property type="molecule type" value="Genomic_DNA"/>
</dbReference>
<dbReference type="SUPFAM" id="SSF52200">
    <property type="entry name" value="Toll/Interleukin receptor TIR domain"/>
    <property type="match status" value="1"/>
</dbReference>
<keyword evidence="3" id="KW-0520">NAD</keyword>
<dbReference type="EC" id="3.2.2.6" evidence="1"/>
<dbReference type="Proteomes" id="UP001497516">
    <property type="component" value="Chromosome 9"/>
</dbReference>
<keyword evidence="6" id="KW-0812">Transmembrane</keyword>
<dbReference type="PANTHER" id="PTHR32009">
    <property type="entry name" value="TMV RESISTANCE PROTEIN N-LIKE"/>
    <property type="match status" value="1"/>
</dbReference>
<evidence type="ECO:0000259" key="7">
    <source>
        <dbReference type="PROSITE" id="PS50104"/>
    </source>
</evidence>
<feature type="transmembrane region" description="Helical" evidence="6">
    <location>
        <begin position="156"/>
        <end position="176"/>
    </location>
</feature>
<protein>
    <recommendedName>
        <fullName evidence="1">ADP-ribosyl cyclase/cyclic ADP-ribose hydrolase</fullName>
        <ecNumber evidence="1">3.2.2.6</ecNumber>
    </recommendedName>
</protein>
<dbReference type="InterPro" id="IPR035897">
    <property type="entry name" value="Toll_tir_struct_dom_sf"/>
</dbReference>
<dbReference type="GO" id="GO:0007165">
    <property type="term" value="P:signal transduction"/>
    <property type="evidence" value="ECO:0007669"/>
    <property type="project" value="InterPro"/>
</dbReference>
<accession>A0AAV2GU56</accession>
<evidence type="ECO:0000313" key="9">
    <source>
        <dbReference type="Proteomes" id="UP001497516"/>
    </source>
</evidence>
<comment type="catalytic activity">
    <reaction evidence="4">
        <text>NAD(+) + H2O = ADP-D-ribose + nicotinamide + H(+)</text>
        <dbReference type="Rhea" id="RHEA:16301"/>
        <dbReference type="ChEBI" id="CHEBI:15377"/>
        <dbReference type="ChEBI" id="CHEBI:15378"/>
        <dbReference type="ChEBI" id="CHEBI:17154"/>
        <dbReference type="ChEBI" id="CHEBI:57540"/>
        <dbReference type="ChEBI" id="CHEBI:57967"/>
        <dbReference type="EC" id="3.2.2.6"/>
    </reaction>
    <physiologicalReaction direction="left-to-right" evidence="4">
        <dbReference type="Rhea" id="RHEA:16302"/>
    </physiologicalReaction>
</comment>
<feature type="compositionally biased region" description="Polar residues" evidence="5">
    <location>
        <begin position="1"/>
        <end position="18"/>
    </location>
</feature>
<feature type="region of interest" description="Disordered" evidence="5">
    <location>
        <begin position="1"/>
        <end position="20"/>
    </location>
</feature>
<reference evidence="8 9" key="1">
    <citation type="submission" date="2024-04" db="EMBL/GenBank/DDBJ databases">
        <authorList>
            <person name="Fracassetti M."/>
        </authorList>
    </citation>
    <scope>NUCLEOTIDE SEQUENCE [LARGE SCALE GENOMIC DNA]</scope>
</reference>
<sequence length="178" mass="20399">MLQQPKSNTARRGGNNCSNHRRRRWRHDVFISFRGSDVRDTFVAHLRPALRREGVTSFADDDPRDLPRGENLKEAIPRAIERSRFSVVVLSRNYASSEWCLDELVAIMRCCNTTGVVGCHVAIPIFYHLSPEDVSGCYEEDMDRHKRRFTYERVDGWIRALAWIAGIAGWVVPAPASQ</sequence>
<dbReference type="PANTHER" id="PTHR32009:SF39">
    <property type="entry name" value="TIR DOMAIN-CONTAINING PROTEIN"/>
    <property type="match status" value="1"/>
</dbReference>
<keyword evidence="9" id="KW-1185">Reference proteome</keyword>
<evidence type="ECO:0000256" key="5">
    <source>
        <dbReference type="SAM" id="MobiDB-lite"/>
    </source>
</evidence>
<evidence type="ECO:0000256" key="2">
    <source>
        <dbReference type="ARBA" id="ARBA00022801"/>
    </source>
</evidence>
<dbReference type="AlphaFoldDB" id="A0AAV2GU56"/>
<dbReference type="PROSITE" id="PS50104">
    <property type="entry name" value="TIR"/>
    <property type="match status" value="1"/>
</dbReference>
<evidence type="ECO:0000256" key="4">
    <source>
        <dbReference type="ARBA" id="ARBA00047304"/>
    </source>
</evidence>
<dbReference type="Pfam" id="PF01582">
    <property type="entry name" value="TIR"/>
    <property type="match status" value="1"/>
</dbReference>
<keyword evidence="6" id="KW-0472">Membrane</keyword>